<accession>A0A0F9M0T1</accession>
<proteinExistence type="predicted"/>
<gene>
    <name evidence="1" type="ORF">LCGC14_1213360</name>
</gene>
<evidence type="ECO:0000313" key="1">
    <source>
        <dbReference type="EMBL" id="KKM92951.1"/>
    </source>
</evidence>
<dbReference type="EMBL" id="LAZR01006331">
    <property type="protein sequence ID" value="KKM92951.1"/>
    <property type="molecule type" value="Genomic_DNA"/>
</dbReference>
<name>A0A0F9M0T1_9ZZZZ</name>
<sequence length="149" mass="16791">MVRARLERRSFLRSRAAFGSTSILNLPRKIRKAPDYRSETNGEVKDEKAPSFGVGIYGAYLSSRFKVSHDMVLPLRNLALAWAISRSNFGVGLYPASSISMRYSSTGINTIGFSMVTGCKEFLRFAIILTSFDYVYQTSNRLSRQKTIQ</sequence>
<dbReference type="AlphaFoldDB" id="A0A0F9M0T1"/>
<protein>
    <submittedName>
        <fullName evidence="1">Uncharacterized protein</fullName>
    </submittedName>
</protein>
<organism evidence="1">
    <name type="scientific">marine sediment metagenome</name>
    <dbReference type="NCBI Taxonomy" id="412755"/>
    <lineage>
        <taxon>unclassified sequences</taxon>
        <taxon>metagenomes</taxon>
        <taxon>ecological metagenomes</taxon>
    </lineage>
</organism>
<comment type="caution">
    <text evidence="1">The sequence shown here is derived from an EMBL/GenBank/DDBJ whole genome shotgun (WGS) entry which is preliminary data.</text>
</comment>
<reference evidence="1" key="1">
    <citation type="journal article" date="2015" name="Nature">
        <title>Complex archaea that bridge the gap between prokaryotes and eukaryotes.</title>
        <authorList>
            <person name="Spang A."/>
            <person name="Saw J.H."/>
            <person name="Jorgensen S.L."/>
            <person name="Zaremba-Niedzwiedzka K."/>
            <person name="Martijn J."/>
            <person name="Lind A.E."/>
            <person name="van Eijk R."/>
            <person name="Schleper C."/>
            <person name="Guy L."/>
            <person name="Ettema T.J."/>
        </authorList>
    </citation>
    <scope>NUCLEOTIDE SEQUENCE</scope>
</reference>